<protein>
    <submittedName>
        <fullName evidence="2">Predicted glycosyltransferases</fullName>
    </submittedName>
</protein>
<dbReference type="GO" id="GO:0016740">
    <property type="term" value="F:transferase activity"/>
    <property type="evidence" value="ECO:0007669"/>
    <property type="project" value="UniProtKB-KW"/>
</dbReference>
<feature type="domain" description="Glycosyltransferase 2-like" evidence="1">
    <location>
        <begin position="11"/>
        <end position="126"/>
    </location>
</feature>
<evidence type="ECO:0000313" key="2">
    <source>
        <dbReference type="EMBL" id="CCW34839.1"/>
    </source>
</evidence>
<dbReference type="SUPFAM" id="SSF53448">
    <property type="entry name" value="Nucleotide-diphospho-sugar transferases"/>
    <property type="match status" value="1"/>
</dbReference>
<reference evidence="3" key="1">
    <citation type="submission" date="2013-03" db="EMBL/GenBank/DDBJ databases">
        <title>Genome sequence of Chthonomonas calidirosea, the first sequenced genome from the Armatimonadetes phylum (formally candidate division OP10).</title>
        <authorList>
            <person name="Lee K.C.Y."/>
            <person name="Morgan X.C."/>
            <person name="Dunfield P.F."/>
            <person name="Tamas I."/>
            <person name="Houghton K.M."/>
            <person name="Vyssotski M."/>
            <person name="Ryan J.L.J."/>
            <person name="Lagutin K."/>
            <person name="McDonald I.R."/>
            <person name="Stott M.B."/>
        </authorList>
    </citation>
    <scope>NUCLEOTIDE SEQUENCE [LARGE SCALE GENOMIC DNA]</scope>
    <source>
        <strain evidence="3">DSM 23976 / ICMP 18418 / T49</strain>
    </source>
</reference>
<evidence type="ECO:0000259" key="1">
    <source>
        <dbReference type="Pfam" id="PF00535"/>
    </source>
</evidence>
<dbReference type="PANTHER" id="PTHR43179">
    <property type="entry name" value="RHAMNOSYLTRANSFERASE WBBL"/>
    <property type="match status" value="1"/>
</dbReference>
<dbReference type="HOGENOM" id="CLU_023845_0_1_0"/>
<dbReference type="Proteomes" id="UP000014227">
    <property type="component" value="Chromosome I"/>
</dbReference>
<name>S0EU86_CHTCT</name>
<dbReference type="FunCoup" id="S0EU86">
    <property type="interactions" value="15"/>
</dbReference>
<dbReference type="KEGG" id="ccz:CCALI_01017"/>
<dbReference type="Gene3D" id="3.90.550.10">
    <property type="entry name" value="Spore Coat Polysaccharide Biosynthesis Protein SpsA, Chain A"/>
    <property type="match status" value="1"/>
</dbReference>
<organism evidence="2 3">
    <name type="scientific">Chthonomonas calidirosea (strain DSM 23976 / ICMP 18418 / T49)</name>
    <dbReference type="NCBI Taxonomy" id="1303518"/>
    <lineage>
        <taxon>Bacteria</taxon>
        <taxon>Bacillati</taxon>
        <taxon>Armatimonadota</taxon>
        <taxon>Chthonomonadia</taxon>
        <taxon>Chthonomonadales</taxon>
        <taxon>Chthonomonadaceae</taxon>
        <taxon>Chthonomonas</taxon>
    </lineage>
</organism>
<proteinExistence type="predicted"/>
<dbReference type="PANTHER" id="PTHR43179:SF7">
    <property type="entry name" value="RHAMNOSYLTRANSFERASE WBBL"/>
    <property type="match status" value="1"/>
</dbReference>
<dbReference type="CDD" id="cd04186">
    <property type="entry name" value="GT_2_like_c"/>
    <property type="match status" value="1"/>
</dbReference>
<dbReference type="InParanoid" id="S0EU86"/>
<keyword evidence="3" id="KW-1185">Reference proteome</keyword>
<keyword evidence="2" id="KW-0808">Transferase</keyword>
<dbReference type="eggNOG" id="COG1216">
    <property type="taxonomic scope" value="Bacteria"/>
</dbReference>
<dbReference type="PATRIC" id="fig|1303518.3.peg.1030"/>
<accession>S0EU86</accession>
<gene>
    <name evidence="2" type="ORF">CCALI_01017</name>
</gene>
<dbReference type="Pfam" id="PF00535">
    <property type="entry name" value="Glycos_transf_2"/>
    <property type="match status" value="1"/>
</dbReference>
<sequence>MTSGEAVCDLSVIILNWNTCELLQACLQSLFESSETVSFEVIVVDNASEDESREMVTQHFPQVRLLVNPRNVGFGAGNNAALPYARGRYLLFLNSDTLVTKGSLSALVRFADEHPDIGIVGPKLLNADGSLQYSCRRYPNLAAGLFRNTLLGRLFPNNRFAADYLMKDWDHASVRDVDWVSGAALFIRRELVEQIGGFDEDFYMYCEDVDLCWRATHAPLPDRLRNALGKGAQAHWRVVYFPEAVIYHYIGKSSDKVPTRMTYEFHRSQYIFYKKHYRASTPIWLRPLIPVGIMLRALGTMLKFRRDYWIRKLRGAEKPRRRKGSSS</sequence>
<dbReference type="InterPro" id="IPR029044">
    <property type="entry name" value="Nucleotide-diphossugar_trans"/>
</dbReference>
<evidence type="ECO:0000313" key="3">
    <source>
        <dbReference type="Proteomes" id="UP000014227"/>
    </source>
</evidence>
<dbReference type="RefSeq" id="WP_016482389.1">
    <property type="nucleotide sequence ID" value="NC_021487.1"/>
</dbReference>
<dbReference type="STRING" id="454171.CP488_00139"/>
<dbReference type="InterPro" id="IPR001173">
    <property type="entry name" value="Glyco_trans_2-like"/>
</dbReference>
<dbReference type="AlphaFoldDB" id="S0EU86"/>
<dbReference type="EMBL" id="HF951689">
    <property type="protein sequence ID" value="CCW34839.1"/>
    <property type="molecule type" value="Genomic_DNA"/>
</dbReference>